<dbReference type="VEuPathDB" id="PlasmoDB:PVX_123925"/>
<evidence type="ECO:0000256" key="2">
    <source>
        <dbReference type="SAM" id="SignalP"/>
    </source>
</evidence>
<proteinExistence type="predicted"/>
<dbReference type="EMBL" id="LT615269">
    <property type="protein sequence ID" value="SCO75506.1"/>
    <property type="molecule type" value="Genomic_DNA"/>
</dbReference>
<gene>
    <name evidence="3" type="ORF">PVC01_140049800</name>
</gene>
<protein>
    <submittedName>
        <fullName evidence="3">Uncharacterized protein</fullName>
    </submittedName>
</protein>
<dbReference type="VEuPathDB" id="PlasmoDB:PVW1_140050400"/>
<sequence length="628" mass="71295">MLKSNRRKLKFTVFSLILISLLAQMNQCMVTKCRLPHVISMSAKRGGEGEFSKLRSRGGKNGTSSPPQWEGQKGREKTKRVLTFMRSNYTVRRRVGRKNKWEKPPCEAPTRCSASEVMSSSASDINPGVSPNEEATITSSAEMMKHLTFHFEEECNEIMVRLGNFLQVSPHLLFKDVCVKLNKLFTNLYTYDNENVPFATTQHTLNVTDDVIKHNKFKIYCVLGLKVLRIFLIKYLRSLRLCIPVEVRKRYILDFLKIGYLSKVYESRYGLIEFPVFERLSQKLKAKLLYFYIALKPQDVSNVLIKIFKAANYKDENELLYRYVYTSRFTSRGGKRFHKILSKEYLQLYEKEKLVRRHRCEDDLLWVRFFSLLKLHNPEVVGEKKLLKQTYRLVFSKMGFSNDGLVRLFERRGFRIFGAAEGGLNTPNGLSTPNGPSTPNGLSTPNGPSTPNGLSTPNGPSTPNGLSTPNGPSTPNGLSTPDAPPSRTTREKVQIGGQRKAQLLSYLGNLKTFISNYIRWKKSIHHSFHVLKTNVDVPRDPLHDEAVTPRTNVFHAARCSDPDGGASPSSPPGDVELYCETVMNNTVDLILDVMIEAAGFRDMATLFGIYSSLKGSKDFKLVHFRGKF</sequence>
<name>A0A1G4HKN0_PLAVI</name>
<feature type="compositionally biased region" description="Polar residues" evidence="1">
    <location>
        <begin position="425"/>
        <end position="479"/>
    </location>
</feature>
<organism evidence="3 4">
    <name type="scientific">Plasmodium vivax</name>
    <name type="common">malaria parasite P. vivax</name>
    <dbReference type="NCBI Taxonomy" id="5855"/>
    <lineage>
        <taxon>Eukaryota</taxon>
        <taxon>Sar</taxon>
        <taxon>Alveolata</taxon>
        <taxon>Apicomplexa</taxon>
        <taxon>Aconoidasida</taxon>
        <taxon>Haemosporida</taxon>
        <taxon>Plasmodiidae</taxon>
        <taxon>Plasmodium</taxon>
        <taxon>Plasmodium (Plasmodium)</taxon>
    </lineage>
</organism>
<feature type="signal peptide" evidence="2">
    <location>
        <begin position="1"/>
        <end position="23"/>
    </location>
</feature>
<feature type="region of interest" description="Disordered" evidence="1">
    <location>
        <begin position="46"/>
        <end position="77"/>
    </location>
</feature>
<keyword evidence="2" id="KW-0732">Signal</keyword>
<feature type="chain" id="PRO_5009234941" evidence="2">
    <location>
        <begin position="24"/>
        <end position="628"/>
    </location>
</feature>
<evidence type="ECO:0000313" key="4">
    <source>
        <dbReference type="Proteomes" id="UP000305196"/>
    </source>
</evidence>
<evidence type="ECO:0000313" key="3">
    <source>
        <dbReference type="EMBL" id="SCO75506.1"/>
    </source>
</evidence>
<dbReference type="AlphaFoldDB" id="A0A1G4HKN0"/>
<dbReference type="Proteomes" id="UP000305196">
    <property type="component" value="Chromosome 14"/>
</dbReference>
<accession>A0A1G4HKN0</accession>
<reference evidence="3 4" key="1">
    <citation type="submission" date="2016-07" db="EMBL/GenBank/DDBJ databases">
        <authorList>
            <consortium name="Pathogen Informatics"/>
        </authorList>
    </citation>
    <scope>NUCLEOTIDE SEQUENCE [LARGE SCALE GENOMIC DNA]</scope>
</reference>
<feature type="region of interest" description="Disordered" evidence="1">
    <location>
        <begin position="425"/>
        <end position="498"/>
    </location>
</feature>
<dbReference type="VEuPathDB" id="PlasmoDB:PVP01_1444100"/>
<dbReference type="VEuPathDB" id="PlasmoDB:PVPAM_140052100"/>
<evidence type="ECO:0000256" key="1">
    <source>
        <dbReference type="SAM" id="MobiDB-lite"/>
    </source>
</evidence>